<organism evidence="1 2">
    <name type="scientific">Vagococcus fluvialis</name>
    <dbReference type="NCBI Taxonomy" id="2738"/>
    <lineage>
        <taxon>Bacteria</taxon>
        <taxon>Bacillati</taxon>
        <taxon>Bacillota</taxon>
        <taxon>Bacilli</taxon>
        <taxon>Lactobacillales</taxon>
        <taxon>Enterococcaceae</taxon>
        <taxon>Vagococcus</taxon>
    </lineage>
</organism>
<proteinExistence type="predicted"/>
<name>A0A369AQ77_9ENTE</name>
<dbReference type="RefSeq" id="WP_114290356.1">
    <property type="nucleotide sequence ID" value="NZ_CP081459.1"/>
</dbReference>
<evidence type="ECO:0000313" key="1">
    <source>
        <dbReference type="EMBL" id="RST99670.1"/>
    </source>
</evidence>
<keyword evidence="2" id="KW-1185">Reference proteome</keyword>
<accession>A0A369AQ77</accession>
<dbReference type="Proteomes" id="UP000288197">
    <property type="component" value="Unassembled WGS sequence"/>
</dbReference>
<gene>
    <name evidence="1" type="ORF">CBF32_11555</name>
</gene>
<sequence>MANTIDESNYTFVPGTIDGFVSNSKNNLDESIKQNETLIFLIEIINKSNPDKMENIRLCTIDPIHYASPYIYELTASISIEIFSNDFPIETVYLTKDISKKLFIDTITNFIEERKHKFS</sequence>
<evidence type="ECO:0000313" key="2">
    <source>
        <dbReference type="Proteomes" id="UP000288197"/>
    </source>
</evidence>
<comment type="caution">
    <text evidence="1">The sequence shown here is derived from an EMBL/GenBank/DDBJ whole genome shotgun (WGS) entry which is preliminary data.</text>
</comment>
<dbReference type="GeneID" id="63147303"/>
<dbReference type="AlphaFoldDB" id="A0A369AQ77"/>
<dbReference type="EMBL" id="NGJX01000014">
    <property type="protein sequence ID" value="RST99670.1"/>
    <property type="molecule type" value="Genomic_DNA"/>
</dbReference>
<protein>
    <submittedName>
        <fullName evidence="1">Uncharacterized protein</fullName>
    </submittedName>
</protein>
<reference evidence="1 2" key="1">
    <citation type="submission" date="2017-05" db="EMBL/GenBank/DDBJ databases">
        <title>Vagococcus spp. assemblies.</title>
        <authorList>
            <person name="Gulvik C.A."/>
        </authorList>
    </citation>
    <scope>NUCLEOTIDE SEQUENCE [LARGE SCALE GENOMIC DNA]</scope>
    <source>
        <strain evidence="1 2">NCFB 2497</strain>
    </source>
</reference>